<evidence type="ECO:0000313" key="1">
    <source>
        <dbReference type="EMBL" id="VAW35294.1"/>
    </source>
</evidence>
<dbReference type="AlphaFoldDB" id="A0A3B0VV82"/>
<sequence>MVFAPIFLSKSKTVPSMPLPLSAYQKDYAAA</sequence>
<dbReference type="EMBL" id="UOEY01000013">
    <property type="protein sequence ID" value="VAW35294.1"/>
    <property type="molecule type" value="Genomic_DNA"/>
</dbReference>
<gene>
    <name evidence="1" type="ORF">MNBD_DELTA04-525</name>
</gene>
<protein>
    <submittedName>
        <fullName evidence="1">Uncharacterized protein</fullName>
    </submittedName>
</protein>
<organism evidence="1">
    <name type="scientific">hydrothermal vent metagenome</name>
    <dbReference type="NCBI Taxonomy" id="652676"/>
    <lineage>
        <taxon>unclassified sequences</taxon>
        <taxon>metagenomes</taxon>
        <taxon>ecological metagenomes</taxon>
    </lineage>
</organism>
<reference evidence="1" key="1">
    <citation type="submission" date="2018-06" db="EMBL/GenBank/DDBJ databases">
        <authorList>
            <person name="Zhirakovskaya E."/>
        </authorList>
    </citation>
    <scope>NUCLEOTIDE SEQUENCE</scope>
</reference>
<proteinExistence type="predicted"/>
<accession>A0A3B0VV82</accession>
<name>A0A3B0VV82_9ZZZZ</name>